<dbReference type="InterPro" id="IPR000515">
    <property type="entry name" value="MetI-like"/>
</dbReference>
<proteinExistence type="predicted"/>
<evidence type="ECO:0000256" key="4">
    <source>
        <dbReference type="ARBA" id="ARBA00022692"/>
    </source>
</evidence>
<dbReference type="Proteomes" id="UP000829708">
    <property type="component" value="Chromosome"/>
</dbReference>
<feature type="transmembrane region" description="Helical" evidence="7">
    <location>
        <begin position="149"/>
        <end position="166"/>
    </location>
</feature>
<dbReference type="EMBL" id="CP094929">
    <property type="protein sequence ID" value="UOM52014.1"/>
    <property type="molecule type" value="Genomic_DNA"/>
</dbReference>
<dbReference type="PANTHER" id="PTHR30193">
    <property type="entry name" value="ABC TRANSPORTER PERMEASE PROTEIN"/>
    <property type="match status" value="1"/>
</dbReference>
<evidence type="ECO:0000313" key="10">
    <source>
        <dbReference type="Proteomes" id="UP000829708"/>
    </source>
</evidence>
<keyword evidence="5 7" id="KW-1133">Transmembrane helix</keyword>
<evidence type="ECO:0000256" key="6">
    <source>
        <dbReference type="ARBA" id="ARBA00023136"/>
    </source>
</evidence>
<evidence type="ECO:0000313" key="9">
    <source>
        <dbReference type="EMBL" id="UOM52014.1"/>
    </source>
</evidence>
<feature type="transmembrane region" description="Helical" evidence="7">
    <location>
        <begin position="16"/>
        <end position="40"/>
    </location>
</feature>
<reference evidence="10" key="1">
    <citation type="journal article" date="2024" name="J Bioinform Genom">
        <title>Complete genome sequence of the type strain bacterium Sphaerochaeta associata GLS2t (VKM B-2742)t.</title>
        <authorList>
            <person name="Troshina O.Y."/>
            <person name="Tepeeva A.N."/>
            <person name="Arzamasceva V.O."/>
            <person name="Whitman W.B."/>
            <person name="Varghese N."/>
            <person name="Shapiro N."/>
            <person name="Woyke T."/>
            <person name="Kripides N.C."/>
            <person name="Vasilenko O.V."/>
        </authorList>
    </citation>
    <scope>NUCLEOTIDE SEQUENCE [LARGE SCALE GENOMIC DNA]</scope>
    <source>
        <strain evidence="10">GLS2T</strain>
    </source>
</reference>
<dbReference type="RefSeq" id="WP_244773881.1">
    <property type="nucleotide sequence ID" value="NZ_CP094929.1"/>
</dbReference>
<evidence type="ECO:0000256" key="2">
    <source>
        <dbReference type="ARBA" id="ARBA00022448"/>
    </source>
</evidence>
<evidence type="ECO:0000256" key="5">
    <source>
        <dbReference type="ARBA" id="ARBA00022989"/>
    </source>
</evidence>
<feature type="transmembrane region" description="Helical" evidence="7">
    <location>
        <begin position="215"/>
        <end position="240"/>
    </location>
</feature>
<keyword evidence="3" id="KW-1003">Cell membrane</keyword>
<keyword evidence="10" id="KW-1185">Reference proteome</keyword>
<feature type="domain" description="ABC transmembrane type-1" evidence="8">
    <location>
        <begin position="71"/>
        <end position="286"/>
    </location>
</feature>
<dbReference type="Gene3D" id="1.10.3720.10">
    <property type="entry name" value="MetI-like"/>
    <property type="match status" value="1"/>
</dbReference>
<evidence type="ECO:0000256" key="3">
    <source>
        <dbReference type="ARBA" id="ARBA00022475"/>
    </source>
</evidence>
<dbReference type="InterPro" id="IPR051393">
    <property type="entry name" value="ABC_transporter_permease"/>
</dbReference>
<dbReference type="PROSITE" id="PS50928">
    <property type="entry name" value="ABC_TM1"/>
    <property type="match status" value="1"/>
</dbReference>
<dbReference type="SUPFAM" id="SSF161098">
    <property type="entry name" value="MetI-like"/>
    <property type="match status" value="1"/>
</dbReference>
<keyword evidence="4 7" id="KW-0812">Transmembrane</keyword>
<name>A0ABY4DFX1_9SPIR</name>
<gene>
    <name evidence="9" type="ORF">MUG09_04380</name>
</gene>
<protein>
    <submittedName>
        <fullName evidence="9">Sugar ABC transporter permease</fullName>
    </submittedName>
</protein>
<dbReference type="PANTHER" id="PTHR30193:SF37">
    <property type="entry name" value="INNER MEMBRANE ABC TRANSPORTER PERMEASE PROTEIN YCJO"/>
    <property type="match status" value="1"/>
</dbReference>
<evidence type="ECO:0000259" key="8">
    <source>
        <dbReference type="PROSITE" id="PS50928"/>
    </source>
</evidence>
<accession>A0ABY4DFX1</accession>
<organism evidence="9 10">
    <name type="scientific">Sphaerochaeta associata</name>
    <dbReference type="NCBI Taxonomy" id="1129264"/>
    <lineage>
        <taxon>Bacteria</taxon>
        <taxon>Pseudomonadati</taxon>
        <taxon>Spirochaetota</taxon>
        <taxon>Spirochaetia</taxon>
        <taxon>Spirochaetales</taxon>
        <taxon>Sphaerochaetaceae</taxon>
        <taxon>Sphaerochaeta</taxon>
    </lineage>
</organism>
<feature type="transmembrane region" description="Helical" evidence="7">
    <location>
        <begin position="108"/>
        <end position="129"/>
    </location>
</feature>
<sequence>MKIRASRVNSQSIEPYLLIAPLLVLLLVFILYPVVANMYLSFFKWKGMGKATFIGLENYRTMFSDETFWVSIKNTMVLLLYIPLGVMLPVLISAVLREGLKGWSLFRAIIYLPNILGYVIMGMISSILFRKLGPINHVLTSLGLESLALDWLSIPILALNTLGLVYGVWLRLGFGCIFFLAAMSGIDASLYDAAKIDGALWWRTFWNVTIPSIRFSIEFWIVLSFIEILARAFSFIYSYSRGGPGFATFTLEYGIYNEGFVAFNMGYASTWASVLFIVCAVIAYFQIVLMRKNSDVQ</sequence>
<evidence type="ECO:0000256" key="1">
    <source>
        <dbReference type="ARBA" id="ARBA00004651"/>
    </source>
</evidence>
<feature type="transmembrane region" description="Helical" evidence="7">
    <location>
        <begin position="78"/>
        <end position="96"/>
    </location>
</feature>
<feature type="transmembrane region" description="Helical" evidence="7">
    <location>
        <begin position="260"/>
        <end position="285"/>
    </location>
</feature>
<comment type="subcellular location">
    <subcellularLocation>
        <location evidence="1">Cell membrane</location>
        <topology evidence="1">Multi-pass membrane protein</topology>
    </subcellularLocation>
</comment>
<keyword evidence="6 7" id="KW-0472">Membrane</keyword>
<dbReference type="InterPro" id="IPR035906">
    <property type="entry name" value="MetI-like_sf"/>
</dbReference>
<keyword evidence="2" id="KW-0813">Transport</keyword>
<evidence type="ECO:0000256" key="7">
    <source>
        <dbReference type="SAM" id="Phobius"/>
    </source>
</evidence>